<name>A0ABR9LRY3_9ACTN</name>
<feature type="region of interest" description="Disordered" evidence="1">
    <location>
        <begin position="38"/>
        <end position="87"/>
    </location>
</feature>
<evidence type="ECO:0000313" key="3">
    <source>
        <dbReference type="Proteomes" id="UP000633509"/>
    </source>
</evidence>
<dbReference type="InterPro" id="IPR006311">
    <property type="entry name" value="TAT_signal"/>
</dbReference>
<sequence length="87" mass="9171">MSLSRRQFGKAALTSAAPAPTGVAGFARAAWAVSRDGLNWTPLNQNNPVVTPTAGQQGPRDPQVYRNPLSSSSSVADRQDGTFRVTS</sequence>
<dbReference type="Gene3D" id="2.115.10.20">
    <property type="entry name" value="Glycosyl hydrolase domain, family 43"/>
    <property type="match status" value="1"/>
</dbReference>
<keyword evidence="3" id="KW-1185">Reference proteome</keyword>
<gene>
    <name evidence="2" type="ORF">H4W80_001655</name>
</gene>
<evidence type="ECO:0000313" key="2">
    <source>
        <dbReference type="EMBL" id="MBE1583397.1"/>
    </source>
</evidence>
<dbReference type="Proteomes" id="UP000633509">
    <property type="component" value="Unassembled WGS sequence"/>
</dbReference>
<dbReference type="RefSeq" id="WP_192794437.1">
    <property type="nucleotide sequence ID" value="NZ_JADBEK010000001.1"/>
</dbReference>
<protein>
    <submittedName>
        <fullName evidence="2">Uncharacterized protein</fullName>
    </submittedName>
</protein>
<reference evidence="2 3" key="1">
    <citation type="submission" date="2020-10" db="EMBL/GenBank/DDBJ databases">
        <title>Sequencing the genomes of 1000 actinobacteria strains.</title>
        <authorList>
            <person name="Klenk H.-P."/>
        </authorList>
    </citation>
    <scope>NUCLEOTIDE SEQUENCE [LARGE SCALE GENOMIC DNA]</scope>
    <source>
        <strain evidence="2 3">DSM 43173</strain>
    </source>
</reference>
<dbReference type="InterPro" id="IPR023296">
    <property type="entry name" value="Glyco_hydro_beta-prop_sf"/>
</dbReference>
<evidence type="ECO:0000256" key="1">
    <source>
        <dbReference type="SAM" id="MobiDB-lite"/>
    </source>
</evidence>
<dbReference type="PROSITE" id="PS51318">
    <property type="entry name" value="TAT"/>
    <property type="match status" value="1"/>
</dbReference>
<dbReference type="EMBL" id="JADBEK010000001">
    <property type="protein sequence ID" value="MBE1583397.1"/>
    <property type="molecule type" value="Genomic_DNA"/>
</dbReference>
<proteinExistence type="predicted"/>
<feature type="compositionally biased region" description="Polar residues" evidence="1">
    <location>
        <begin position="41"/>
        <end position="56"/>
    </location>
</feature>
<dbReference type="SUPFAM" id="SSF75005">
    <property type="entry name" value="Arabinanase/levansucrase/invertase"/>
    <property type="match status" value="1"/>
</dbReference>
<comment type="caution">
    <text evidence="2">The sequence shown here is derived from an EMBL/GenBank/DDBJ whole genome shotgun (WGS) entry which is preliminary data.</text>
</comment>
<organism evidence="2 3">
    <name type="scientific">Nonomuraea angiospora</name>
    <dbReference type="NCBI Taxonomy" id="46172"/>
    <lineage>
        <taxon>Bacteria</taxon>
        <taxon>Bacillati</taxon>
        <taxon>Actinomycetota</taxon>
        <taxon>Actinomycetes</taxon>
        <taxon>Streptosporangiales</taxon>
        <taxon>Streptosporangiaceae</taxon>
        <taxon>Nonomuraea</taxon>
    </lineage>
</organism>
<accession>A0ABR9LRY3</accession>